<dbReference type="CDD" id="cd07505">
    <property type="entry name" value="HAD_BPGM-like"/>
    <property type="match status" value="1"/>
</dbReference>
<reference evidence="2" key="1">
    <citation type="journal article" date="2019" name="Int. J. Syst. Evol. Microbiol.">
        <title>The Global Catalogue of Microorganisms (GCM) 10K type strain sequencing project: providing services to taxonomists for standard genome sequencing and annotation.</title>
        <authorList>
            <consortium name="The Broad Institute Genomics Platform"/>
            <consortium name="The Broad Institute Genome Sequencing Center for Infectious Disease"/>
            <person name="Wu L."/>
            <person name="Ma J."/>
        </authorList>
    </citation>
    <scope>NUCLEOTIDE SEQUENCE [LARGE SCALE GENOMIC DNA]</scope>
    <source>
        <strain evidence="2">CCUG 59778</strain>
    </source>
</reference>
<dbReference type="InterPro" id="IPR023214">
    <property type="entry name" value="HAD_sf"/>
</dbReference>
<dbReference type="Pfam" id="PF00702">
    <property type="entry name" value="Hydrolase"/>
    <property type="match status" value="1"/>
</dbReference>
<keyword evidence="2" id="KW-1185">Reference proteome</keyword>
<dbReference type="PANTHER" id="PTHR18901:SF38">
    <property type="entry name" value="PSEUDOURIDINE-5'-PHOSPHATASE"/>
    <property type="match status" value="1"/>
</dbReference>
<protein>
    <submittedName>
        <fullName evidence="1">HAD family hydrolase</fullName>
    </submittedName>
</protein>
<dbReference type="SFLD" id="SFLDG01129">
    <property type="entry name" value="C1.5:_HAD__Beta-PGM__Phosphata"/>
    <property type="match status" value="1"/>
</dbReference>
<gene>
    <name evidence="1" type="ORF">ACFPM7_22405</name>
</gene>
<sequence>MGTAPRSLEDGLTSPAAVLWDMDGTLLDSEKLWDIPLNEYAAKLGAELPPETRAAMVGSNIPTTMSLLFGAAGVDPAPEDVREAVAWIDLRMAELFATDLTFRPGAEAALRVVRDSGLPTALVTSTERPLVEIALEVIGRGFFDVVVCGDEVDGKTKPLPEPYLRAARLLGVDPGACVAIEDSPTGTASAVAAGCSVLVVPCEVEVEPGERRVLRESLVGLDMALLRAVLAG</sequence>
<dbReference type="Gene3D" id="3.40.50.1000">
    <property type="entry name" value="HAD superfamily/HAD-like"/>
    <property type="match status" value="1"/>
</dbReference>
<evidence type="ECO:0000313" key="1">
    <source>
        <dbReference type="EMBL" id="MFC5289815.1"/>
    </source>
</evidence>
<dbReference type="NCBIfam" id="TIGR01509">
    <property type="entry name" value="HAD-SF-IA-v3"/>
    <property type="match status" value="1"/>
</dbReference>
<dbReference type="PANTHER" id="PTHR18901">
    <property type="entry name" value="2-DEOXYGLUCOSE-6-PHOSPHATE PHOSPHATASE 2"/>
    <property type="match status" value="1"/>
</dbReference>
<dbReference type="InterPro" id="IPR023198">
    <property type="entry name" value="PGP-like_dom2"/>
</dbReference>
<dbReference type="EMBL" id="JBHSKF010000012">
    <property type="protein sequence ID" value="MFC5289815.1"/>
    <property type="molecule type" value="Genomic_DNA"/>
</dbReference>
<keyword evidence="1" id="KW-0378">Hydrolase</keyword>
<dbReference type="SUPFAM" id="SSF56784">
    <property type="entry name" value="HAD-like"/>
    <property type="match status" value="1"/>
</dbReference>
<dbReference type="InterPro" id="IPR036412">
    <property type="entry name" value="HAD-like_sf"/>
</dbReference>
<dbReference type="SFLD" id="SFLDS00003">
    <property type="entry name" value="Haloacid_Dehalogenase"/>
    <property type="match status" value="1"/>
</dbReference>
<organism evidence="1 2">
    <name type="scientific">Actinokineospora guangxiensis</name>
    <dbReference type="NCBI Taxonomy" id="1490288"/>
    <lineage>
        <taxon>Bacteria</taxon>
        <taxon>Bacillati</taxon>
        <taxon>Actinomycetota</taxon>
        <taxon>Actinomycetes</taxon>
        <taxon>Pseudonocardiales</taxon>
        <taxon>Pseudonocardiaceae</taxon>
        <taxon>Actinokineospora</taxon>
    </lineage>
</organism>
<proteinExistence type="predicted"/>
<evidence type="ECO:0000313" key="2">
    <source>
        <dbReference type="Proteomes" id="UP001596157"/>
    </source>
</evidence>
<accession>A0ABW0EUR8</accession>
<dbReference type="GO" id="GO:0016787">
    <property type="term" value="F:hydrolase activity"/>
    <property type="evidence" value="ECO:0007669"/>
    <property type="project" value="UniProtKB-KW"/>
</dbReference>
<name>A0ABW0EUR8_9PSEU</name>
<dbReference type="RefSeq" id="WP_378249670.1">
    <property type="nucleotide sequence ID" value="NZ_JBHSKF010000012.1"/>
</dbReference>
<dbReference type="Proteomes" id="UP001596157">
    <property type="component" value="Unassembled WGS sequence"/>
</dbReference>
<comment type="caution">
    <text evidence="1">The sequence shown here is derived from an EMBL/GenBank/DDBJ whole genome shotgun (WGS) entry which is preliminary data.</text>
</comment>
<dbReference type="InterPro" id="IPR006439">
    <property type="entry name" value="HAD-SF_hydro_IA"/>
</dbReference>
<dbReference type="Gene3D" id="1.10.150.240">
    <property type="entry name" value="Putative phosphatase, domain 2"/>
    <property type="match status" value="1"/>
</dbReference>